<dbReference type="NCBIfam" id="TIGR00055">
    <property type="entry name" value="uppS"/>
    <property type="match status" value="1"/>
</dbReference>
<dbReference type="GO" id="GO:0005811">
    <property type="term" value="C:lipid droplet"/>
    <property type="evidence" value="ECO:0007669"/>
    <property type="project" value="TreeGrafter"/>
</dbReference>
<comment type="similarity">
    <text evidence="1 3">Belongs to the UPP synthase family.</text>
</comment>
<dbReference type="InterPro" id="IPR036424">
    <property type="entry name" value="UPP_synth-like_sf"/>
</dbReference>
<dbReference type="PANTHER" id="PTHR10291">
    <property type="entry name" value="DEHYDRODOLICHYL DIPHOSPHATE SYNTHASE FAMILY MEMBER"/>
    <property type="match status" value="1"/>
</dbReference>
<gene>
    <name evidence="5" type="ORF">BDV38DRAFT_273106</name>
</gene>
<evidence type="ECO:0000256" key="4">
    <source>
        <dbReference type="SAM" id="SignalP"/>
    </source>
</evidence>
<dbReference type="Proteomes" id="UP000325672">
    <property type="component" value="Unassembled WGS sequence"/>
</dbReference>
<feature type="chain" id="PRO_5024893805" description="Alkyl transferase" evidence="4">
    <location>
        <begin position="21"/>
        <end position="282"/>
    </location>
</feature>
<dbReference type="EC" id="2.5.1.-" evidence="3"/>
<evidence type="ECO:0000313" key="5">
    <source>
        <dbReference type="EMBL" id="KAE8135066.1"/>
    </source>
</evidence>
<evidence type="ECO:0000256" key="3">
    <source>
        <dbReference type="RuleBase" id="RU363018"/>
    </source>
</evidence>
<reference evidence="5 6" key="1">
    <citation type="submission" date="2019-04" db="EMBL/GenBank/DDBJ databases">
        <title>Friends and foes A comparative genomics study of 23 Aspergillus species from section Flavi.</title>
        <authorList>
            <consortium name="DOE Joint Genome Institute"/>
            <person name="Kjaerbolling I."/>
            <person name="Vesth T."/>
            <person name="Frisvad J.C."/>
            <person name="Nybo J.L."/>
            <person name="Theobald S."/>
            <person name="Kildgaard S."/>
            <person name="Isbrandt T."/>
            <person name="Kuo A."/>
            <person name="Sato A."/>
            <person name="Lyhne E.K."/>
            <person name="Kogle M.E."/>
            <person name="Wiebenga A."/>
            <person name="Kun R.S."/>
            <person name="Lubbers R.J."/>
            <person name="Makela M.R."/>
            <person name="Barry K."/>
            <person name="Chovatia M."/>
            <person name="Clum A."/>
            <person name="Daum C."/>
            <person name="Haridas S."/>
            <person name="He G."/>
            <person name="LaButti K."/>
            <person name="Lipzen A."/>
            <person name="Mondo S."/>
            <person name="Riley R."/>
            <person name="Salamov A."/>
            <person name="Simmons B.A."/>
            <person name="Magnuson J.K."/>
            <person name="Henrissat B."/>
            <person name="Mortensen U.H."/>
            <person name="Larsen T.O."/>
            <person name="Devries R.P."/>
            <person name="Grigoriev I.V."/>
            <person name="Machida M."/>
            <person name="Baker S.E."/>
            <person name="Andersen M.R."/>
        </authorList>
    </citation>
    <scope>NUCLEOTIDE SEQUENCE [LARGE SCALE GENOMIC DNA]</scope>
    <source>
        <strain evidence="5 6">CBS 117625</strain>
    </source>
</reference>
<dbReference type="EMBL" id="ML743597">
    <property type="protein sequence ID" value="KAE8135066.1"/>
    <property type="molecule type" value="Genomic_DNA"/>
</dbReference>
<evidence type="ECO:0000256" key="2">
    <source>
        <dbReference type="ARBA" id="ARBA00022679"/>
    </source>
</evidence>
<dbReference type="SUPFAM" id="SSF64005">
    <property type="entry name" value="Undecaprenyl diphosphate synthase"/>
    <property type="match status" value="1"/>
</dbReference>
<dbReference type="RefSeq" id="XP_031911129.1">
    <property type="nucleotide sequence ID" value="XM_032057615.1"/>
</dbReference>
<dbReference type="AlphaFoldDB" id="A0A5N6SK44"/>
<dbReference type="Pfam" id="PF01255">
    <property type="entry name" value="Prenyltransf"/>
    <property type="match status" value="1"/>
</dbReference>
<dbReference type="GO" id="GO:0045547">
    <property type="term" value="F:ditrans,polycis-polyprenyl diphosphate synthase [(2E,6E)-farnesyl diphosphate specific] activity"/>
    <property type="evidence" value="ECO:0007669"/>
    <property type="project" value="TreeGrafter"/>
</dbReference>
<dbReference type="Gene3D" id="3.40.1180.10">
    <property type="entry name" value="Decaprenyl diphosphate synthase-like"/>
    <property type="match status" value="1"/>
</dbReference>
<protein>
    <recommendedName>
        <fullName evidence="3">Alkyl transferase</fullName>
        <ecNumber evidence="3">2.5.1.-</ecNumber>
    </recommendedName>
</protein>
<feature type="signal peptide" evidence="4">
    <location>
        <begin position="1"/>
        <end position="20"/>
    </location>
</feature>
<dbReference type="OrthoDB" id="4173905at2759"/>
<sequence>MNLLVIFSFLLSFLHRLAKCICVHLLRFGPTPRHIGFIMDGNRRFAKSSNMEIAKGHELGLMALEENLETCFQIGIRAVTVYAFSLDNFHRPKPEVDALMDLAKIHLARLTGPHGLLTKWNAKFNVPGNHEMLPSDVKEAIRNAVSATSKGDGYVFNLCLAYTSRDEMTTAIRNTVVQFLERPKDHVIVVDAEDGTLDGWREKSITAQSLSNNMHIPDHPPLDLLIRTSGVSRLSNFLLWQCHQETKILILDTFWPRLRGFAVVSMLLRWKLRTWLSGLWGV</sequence>
<dbReference type="GeneID" id="43641825"/>
<dbReference type="GO" id="GO:0016020">
    <property type="term" value="C:membrane"/>
    <property type="evidence" value="ECO:0007669"/>
    <property type="project" value="TreeGrafter"/>
</dbReference>
<keyword evidence="2 3" id="KW-0808">Transferase</keyword>
<dbReference type="InterPro" id="IPR018520">
    <property type="entry name" value="UPP_synth-like_CS"/>
</dbReference>
<organism evidence="5 6">
    <name type="scientific">Aspergillus pseudotamarii</name>
    <dbReference type="NCBI Taxonomy" id="132259"/>
    <lineage>
        <taxon>Eukaryota</taxon>
        <taxon>Fungi</taxon>
        <taxon>Dikarya</taxon>
        <taxon>Ascomycota</taxon>
        <taxon>Pezizomycotina</taxon>
        <taxon>Eurotiomycetes</taxon>
        <taxon>Eurotiomycetidae</taxon>
        <taxon>Eurotiales</taxon>
        <taxon>Aspergillaceae</taxon>
        <taxon>Aspergillus</taxon>
        <taxon>Aspergillus subgen. Circumdati</taxon>
    </lineage>
</organism>
<dbReference type="GO" id="GO:1904423">
    <property type="term" value="C:dehydrodolichyl diphosphate synthase complex"/>
    <property type="evidence" value="ECO:0007669"/>
    <property type="project" value="TreeGrafter"/>
</dbReference>
<dbReference type="CDD" id="cd00475">
    <property type="entry name" value="Cis_IPPS"/>
    <property type="match status" value="1"/>
</dbReference>
<proteinExistence type="inferred from homology"/>
<evidence type="ECO:0000256" key="1">
    <source>
        <dbReference type="ARBA" id="ARBA00005432"/>
    </source>
</evidence>
<accession>A0A5N6SK44</accession>
<dbReference type="GO" id="GO:0016094">
    <property type="term" value="P:polyprenol biosynthetic process"/>
    <property type="evidence" value="ECO:0007669"/>
    <property type="project" value="TreeGrafter"/>
</dbReference>
<dbReference type="PANTHER" id="PTHR10291:SF43">
    <property type="entry name" value="DEHYDRODOLICHYL DIPHOSPHATE SYNTHASE COMPLEX SUBUNIT DHDDS"/>
    <property type="match status" value="1"/>
</dbReference>
<keyword evidence="4" id="KW-0732">Signal</keyword>
<evidence type="ECO:0000313" key="6">
    <source>
        <dbReference type="Proteomes" id="UP000325672"/>
    </source>
</evidence>
<dbReference type="InterPro" id="IPR001441">
    <property type="entry name" value="UPP_synth-like"/>
</dbReference>
<keyword evidence="6" id="KW-1185">Reference proteome</keyword>
<dbReference type="HAMAP" id="MF_01139">
    <property type="entry name" value="ISPT"/>
    <property type="match status" value="1"/>
</dbReference>
<dbReference type="GO" id="GO:0005783">
    <property type="term" value="C:endoplasmic reticulum"/>
    <property type="evidence" value="ECO:0007669"/>
    <property type="project" value="TreeGrafter"/>
</dbReference>
<name>A0A5N6SK44_ASPPS</name>
<dbReference type="PROSITE" id="PS01066">
    <property type="entry name" value="UPP_SYNTHASE"/>
    <property type="match status" value="1"/>
</dbReference>